<dbReference type="SUPFAM" id="SSF47986">
    <property type="entry name" value="DEATH domain"/>
    <property type="match status" value="1"/>
</dbReference>
<evidence type="ECO:0000313" key="6">
    <source>
        <dbReference type="Proteomes" id="UP000507470"/>
    </source>
</evidence>
<keyword evidence="2" id="KW-1015">Disulfide bond</keyword>
<evidence type="ECO:0000256" key="3">
    <source>
        <dbReference type="SAM" id="Phobius"/>
    </source>
</evidence>
<dbReference type="PANTHER" id="PTHR36191">
    <property type="entry name" value="ENDO/EXONUCLEASE/PHOSPHATASE DOMAIN-CONTAINING PROTEIN-RELATED"/>
    <property type="match status" value="1"/>
</dbReference>
<keyword evidence="1" id="KW-0732">Signal</keyword>
<reference evidence="5 6" key="1">
    <citation type="submission" date="2020-06" db="EMBL/GenBank/DDBJ databases">
        <authorList>
            <person name="Li R."/>
            <person name="Bekaert M."/>
        </authorList>
    </citation>
    <scope>NUCLEOTIDE SEQUENCE [LARGE SCALE GENOMIC DNA]</scope>
    <source>
        <strain evidence="6">wild</strain>
    </source>
</reference>
<organism evidence="5 6">
    <name type="scientific">Mytilus coruscus</name>
    <name type="common">Sea mussel</name>
    <dbReference type="NCBI Taxonomy" id="42192"/>
    <lineage>
        <taxon>Eukaryota</taxon>
        <taxon>Metazoa</taxon>
        <taxon>Spiralia</taxon>
        <taxon>Lophotrochozoa</taxon>
        <taxon>Mollusca</taxon>
        <taxon>Bivalvia</taxon>
        <taxon>Autobranchia</taxon>
        <taxon>Pteriomorphia</taxon>
        <taxon>Mytilida</taxon>
        <taxon>Mytiloidea</taxon>
        <taxon>Mytilidae</taxon>
        <taxon>Mytilinae</taxon>
        <taxon>Mytilus</taxon>
    </lineage>
</organism>
<feature type="domain" description="UMOD/GP2/OIT3-like D8C" evidence="4">
    <location>
        <begin position="148"/>
        <end position="223"/>
    </location>
</feature>
<keyword evidence="3" id="KW-0812">Transmembrane</keyword>
<dbReference type="Gene3D" id="1.10.533.10">
    <property type="entry name" value="Death Domain, Fas"/>
    <property type="match status" value="1"/>
</dbReference>
<keyword evidence="6" id="KW-1185">Reference proteome</keyword>
<dbReference type="PANTHER" id="PTHR36191:SF4">
    <property type="entry name" value="VWFD DOMAIN-CONTAINING PROTEIN"/>
    <property type="match status" value="1"/>
</dbReference>
<evidence type="ECO:0000313" key="5">
    <source>
        <dbReference type="EMBL" id="CAC5403861.1"/>
    </source>
</evidence>
<evidence type="ECO:0000256" key="2">
    <source>
        <dbReference type="ARBA" id="ARBA00023157"/>
    </source>
</evidence>
<dbReference type="AlphaFoldDB" id="A0A6J8D866"/>
<keyword evidence="3" id="KW-0472">Membrane</keyword>
<dbReference type="Pfam" id="PF23283">
    <property type="entry name" value="D8C_UMOD"/>
    <property type="match status" value="1"/>
</dbReference>
<dbReference type="Proteomes" id="UP000507470">
    <property type="component" value="Unassembled WGS sequence"/>
</dbReference>
<feature type="transmembrane region" description="Helical" evidence="3">
    <location>
        <begin position="401"/>
        <end position="424"/>
    </location>
</feature>
<name>A0A6J8D866_MYTCO</name>
<dbReference type="InterPro" id="IPR011029">
    <property type="entry name" value="DEATH-like_dom_sf"/>
</dbReference>
<protein>
    <recommendedName>
        <fullName evidence="4">UMOD/GP2/OIT3-like D8C domain-containing protein</fullName>
    </recommendedName>
</protein>
<keyword evidence="3" id="KW-1133">Transmembrane helix</keyword>
<evidence type="ECO:0000256" key="1">
    <source>
        <dbReference type="ARBA" id="ARBA00022729"/>
    </source>
</evidence>
<accession>A0A6J8D866</accession>
<evidence type="ECO:0000259" key="4">
    <source>
        <dbReference type="Pfam" id="PF23283"/>
    </source>
</evidence>
<dbReference type="OrthoDB" id="10043005at2759"/>
<dbReference type="EMBL" id="CACVKT020006861">
    <property type="protein sequence ID" value="CAC5403861.1"/>
    <property type="molecule type" value="Genomic_DNA"/>
</dbReference>
<gene>
    <name evidence="5" type="ORF">MCOR_37715</name>
</gene>
<proteinExistence type="predicted"/>
<sequence>MAINYETYIRDLPHSTVSYLSSLLDPDQLWKKFVVHVPKQVDSPNFQERYSFVQVRVIEERGNKINGSPTKYILYDWGTQNARVKHLLKALTEAGLYAAAAFYDPCLEGNYKELNQWERSVANDLRNEICDNFLPSGWYRPISLAGNTMPTECIQGGFRCGTTSPLWMNGSYPSVGELSNVTACASNYNGGCCISSYDIQVKNCGDYYVYNLRHTKGCYEAYCFGTETKCLKGETSDNGGFTPGCEVDPCQSVNYKVLRMEVKRSANYSLNEDDTAIEDSRLRTGWYRVDSVTGNDIVNQSVSMMQCGTLYPLWMQGNIPDAGDKTVDRKVCKSGLSSMSEAKYDIKVRNCGNFRTYFLQQLNVDKSGYCFGTLPVPVPPSTLKPNSSTGKDDGKRSDSSIWAVVGYLAVLSVILLVIVVLQIFKKNTRQERSVDSVPEKTKIKYAVNQTAPPAYEETIQNEKNSYIYNERMNNHGQFDSICWWISTEYN</sequence>
<dbReference type="InterPro" id="IPR057774">
    <property type="entry name" value="D8C_UMOD/GP2/OIT3-like"/>
</dbReference>